<dbReference type="Pfam" id="PF00756">
    <property type="entry name" value="Esterase"/>
    <property type="match status" value="1"/>
</dbReference>
<sequence>MHHHDHERGHSRLMRRPVLRRDQPVTRLALPPGPVLAHRVAAEGAPLIDPDPHGDPAHRRATFVWNERGTRPGSVILHANKFTDYDDPASCALEPVPGTGLWAAAFRVPAGWRSSYRIGPLPQTLDRLGELGTGRAARAALLRHAQADPHARAGMRDHQDGSLWSVAEMPRAPGQTWVDAAAPGFLAELTVGGTPVWVHATGAPVGAILVLLDGDLWARRHPVTPTLDELTRRNLLPGLLTVLVGPSGAGRAADLTANEAYPHRLADEVLPAVLDHERVRGLGVRPSPGTTAVAGQSLGGLAAVHAAWRRPEVFGNVLAQSGSFWVQGAQDGEMPWMHRQLEVPADGPVRFRFQVGTMEWGMPAITRDLCDRLRRKGYDARLEEFCGGHDRACWRGGLGAGLVDLLGSGCLPRGDN</sequence>
<dbReference type="InterPro" id="IPR029058">
    <property type="entry name" value="AB_hydrolase_fold"/>
</dbReference>
<dbReference type="RefSeq" id="WP_214155877.1">
    <property type="nucleotide sequence ID" value="NZ_JAHBAY010000004.1"/>
</dbReference>
<dbReference type="PANTHER" id="PTHR48098">
    <property type="entry name" value="ENTEROCHELIN ESTERASE-RELATED"/>
    <property type="match status" value="1"/>
</dbReference>
<evidence type="ECO:0000256" key="2">
    <source>
        <dbReference type="ARBA" id="ARBA00022490"/>
    </source>
</evidence>
<evidence type="ECO:0000259" key="6">
    <source>
        <dbReference type="Pfam" id="PF11806"/>
    </source>
</evidence>
<evidence type="ECO:0000256" key="5">
    <source>
        <dbReference type="SAM" id="MobiDB-lite"/>
    </source>
</evidence>
<comment type="subcellular location">
    <subcellularLocation>
        <location evidence="1">Cytoplasm</location>
    </subcellularLocation>
</comment>
<dbReference type="PANTHER" id="PTHR48098:SF3">
    <property type="entry name" value="IRON(III) ENTEROBACTIN ESTERASE"/>
    <property type="match status" value="1"/>
</dbReference>
<feature type="region of interest" description="Disordered" evidence="5">
    <location>
        <begin position="1"/>
        <end position="20"/>
    </location>
</feature>
<reference evidence="7 8" key="1">
    <citation type="submission" date="2021-05" db="EMBL/GenBank/DDBJ databases">
        <title>Kineosporia and Streptomyces sp. nov. two new marine actinobacteria isolated from Coral.</title>
        <authorList>
            <person name="Buangrab K."/>
            <person name="Sutthacheep M."/>
            <person name="Yeemin T."/>
            <person name="Harunari E."/>
            <person name="Igarashi Y."/>
            <person name="Kanchanasin P."/>
            <person name="Tanasupawat S."/>
            <person name="Phongsopitanun W."/>
        </authorList>
    </citation>
    <scope>NUCLEOTIDE SEQUENCE [LARGE SCALE GENOMIC DNA]</scope>
    <source>
        <strain evidence="7 8">J2-2</strain>
    </source>
</reference>
<gene>
    <name evidence="7" type="ORF">KIH74_11635</name>
</gene>
<evidence type="ECO:0000313" key="8">
    <source>
        <dbReference type="Proteomes" id="UP001197247"/>
    </source>
</evidence>
<dbReference type="SUPFAM" id="SSF53474">
    <property type="entry name" value="alpha/beta-Hydrolases"/>
    <property type="match status" value="1"/>
</dbReference>
<evidence type="ECO:0000256" key="1">
    <source>
        <dbReference type="ARBA" id="ARBA00004496"/>
    </source>
</evidence>
<dbReference type="Pfam" id="PF11806">
    <property type="entry name" value="Enterochelin_N"/>
    <property type="match status" value="1"/>
</dbReference>
<protein>
    <submittedName>
        <fullName evidence="7">DUF3327 domain-containing protein</fullName>
    </submittedName>
</protein>
<keyword evidence="2" id="KW-0963">Cytoplasm</keyword>
<dbReference type="InterPro" id="IPR000801">
    <property type="entry name" value="Esterase-like"/>
</dbReference>
<proteinExistence type="inferred from homology"/>
<dbReference type="InterPro" id="IPR014756">
    <property type="entry name" value="Ig_E-set"/>
</dbReference>
<feature type="domain" description="Enterochelin esterase N-terminal" evidence="6">
    <location>
        <begin position="61"/>
        <end position="177"/>
    </location>
</feature>
<dbReference type="Gene3D" id="2.60.40.10">
    <property type="entry name" value="Immunoglobulins"/>
    <property type="match status" value="1"/>
</dbReference>
<comment type="similarity">
    <text evidence="4">Belongs to the Fes family.</text>
</comment>
<dbReference type="InterPro" id="IPR013783">
    <property type="entry name" value="Ig-like_fold"/>
</dbReference>
<dbReference type="Gene3D" id="3.40.50.1820">
    <property type="entry name" value="alpha/beta hydrolase"/>
    <property type="match status" value="1"/>
</dbReference>
<dbReference type="SUPFAM" id="SSF81296">
    <property type="entry name" value="E set domains"/>
    <property type="match status" value="1"/>
</dbReference>
<dbReference type="InterPro" id="IPR021764">
    <property type="entry name" value="Enterochelin_esterase_N"/>
</dbReference>
<accession>A0ABS5TET8</accession>
<comment type="caution">
    <text evidence="7">The sequence shown here is derived from an EMBL/GenBank/DDBJ whole genome shotgun (WGS) entry which is preliminary data.</text>
</comment>
<dbReference type="Proteomes" id="UP001197247">
    <property type="component" value="Unassembled WGS sequence"/>
</dbReference>
<evidence type="ECO:0000313" key="7">
    <source>
        <dbReference type="EMBL" id="MBT0769577.1"/>
    </source>
</evidence>
<keyword evidence="3" id="KW-0378">Hydrolase</keyword>
<organism evidence="7 8">
    <name type="scientific">Kineosporia corallincola</name>
    <dbReference type="NCBI Taxonomy" id="2835133"/>
    <lineage>
        <taxon>Bacteria</taxon>
        <taxon>Bacillati</taxon>
        <taxon>Actinomycetota</taxon>
        <taxon>Actinomycetes</taxon>
        <taxon>Kineosporiales</taxon>
        <taxon>Kineosporiaceae</taxon>
        <taxon>Kineosporia</taxon>
    </lineage>
</organism>
<evidence type="ECO:0000256" key="4">
    <source>
        <dbReference type="ARBA" id="ARBA00024201"/>
    </source>
</evidence>
<name>A0ABS5TET8_9ACTN</name>
<dbReference type="InterPro" id="IPR050583">
    <property type="entry name" value="Mycobacterial_A85_antigen"/>
</dbReference>
<dbReference type="EMBL" id="JAHBAY010000004">
    <property type="protein sequence ID" value="MBT0769577.1"/>
    <property type="molecule type" value="Genomic_DNA"/>
</dbReference>
<evidence type="ECO:0000256" key="3">
    <source>
        <dbReference type="ARBA" id="ARBA00022801"/>
    </source>
</evidence>
<feature type="compositionally biased region" description="Basic and acidic residues" evidence="5">
    <location>
        <begin position="1"/>
        <end position="10"/>
    </location>
</feature>
<keyword evidence="8" id="KW-1185">Reference proteome</keyword>